<dbReference type="PROSITE" id="PS51257">
    <property type="entry name" value="PROKAR_LIPOPROTEIN"/>
    <property type="match status" value="1"/>
</dbReference>
<keyword evidence="1" id="KW-1133">Transmembrane helix</keyword>
<dbReference type="EMBL" id="HBUF01300637">
    <property type="protein sequence ID" value="CAG6691032.1"/>
    <property type="molecule type" value="Transcribed_RNA"/>
</dbReference>
<organism evidence="2">
    <name type="scientific">Cacopsylla melanoneura</name>
    <dbReference type="NCBI Taxonomy" id="428564"/>
    <lineage>
        <taxon>Eukaryota</taxon>
        <taxon>Metazoa</taxon>
        <taxon>Ecdysozoa</taxon>
        <taxon>Arthropoda</taxon>
        <taxon>Hexapoda</taxon>
        <taxon>Insecta</taxon>
        <taxon>Pterygota</taxon>
        <taxon>Neoptera</taxon>
        <taxon>Paraneoptera</taxon>
        <taxon>Hemiptera</taxon>
        <taxon>Sternorrhyncha</taxon>
        <taxon>Psylloidea</taxon>
        <taxon>Psyllidae</taxon>
        <taxon>Psyllinae</taxon>
        <taxon>Cacopsylla</taxon>
    </lineage>
</organism>
<evidence type="ECO:0000256" key="1">
    <source>
        <dbReference type="SAM" id="Phobius"/>
    </source>
</evidence>
<keyword evidence="1" id="KW-0472">Membrane</keyword>
<dbReference type="AlphaFoldDB" id="A0A8D8Y649"/>
<dbReference type="EMBL" id="HBUF01300635">
    <property type="protein sequence ID" value="CAG6691030.1"/>
    <property type="molecule type" value="Transcribed_RNA"/>
</dbReference>
<name>A0A8D8Y649_9HEMI</name>
<dbReference type="EMBL" id="HBUF01359516">
    <property type="protein sequence ID" value="CAG6719884.1"/>
    <property type="molecule type" value="Transcribed_RNA"/>
</dbReference>
<evidence type="ECO:0000313" key="2">
    <source>
        <dbReference type="EMBL" id="CAG6719884.1"/>
    </source>
</evidence>
<sequence>MFFRLLPSEALSFPETWQFCSIAVGFLACIVPTILSGVKLESVSKQHVLRSTSKRTHWNTVCSGVSVSGQYLQVSTLTFLILFRKVPKQPCPVRACVIL</sequence>
<protein>
    <submittedName>
        <fullName evidence="2">Uncharacterized protein</fullName>
    </submittedName>
</protein>
<feature type="transmembrane region" description="Helical" evidence="1">
    <location>
        <begin position="16"/>
        <end position="35"/>
    </location>
</feature>
<keyword evidence="1" id="KW-0812">Transmembrane</keyword>
<accession>A0A8D8Y649</accession>
<reference evidence="2" key="1">
    <citation type="submission" date="2021-05" db="EMBL/GenBank/DDBJ databases">
        <authorList>
            <person name="Alioto T."/>
            <person name="Alioto T."/>
            <person name="Gomez Garrido J."/>
        </authorList>
    </citation>
    <scope>NUCLEOTIDE SEQUENCE</scope>
</reference>
<proteinExistence type="predicted"/>